<gene>
    <name evidence="1" type="ORF">BD847_0917</name>
</gene>
<dbReference type="Proteomes" id="UP000257004">
    <property type="component" value="Unassembled WGS sequence"/>
</dbReference>
<dbReference type="OrthoDB" id="570299at2"/>
<comment type="caution">
    <text evidence="1">The sequence shown here is derived from an EMBL/GenBank/DDBJ whole genome shotgun (WGS) entry which is preliminary data.</text>
</comment>
<keyword evidence="2" id="KW-1185">Reference proteome</keyword>
<name>A0A3D9G184_9FLAO</name>
<evidence type="ECO:0000313" key="2">
    <source>
        <dbReference type="Proteomes" id="UP000257004"/>
    </source>
</evidence>
<accession>A0A3D9G184</accession>
<protein>
    <submittedName>
        <fullName evidence="1">Uncharacterized protein</fullName>
    </submittedName>
</protein>
<sequence>MDDKGQIGEDFVNDLAYRSFLKYWCYPGPKHENGDKKEICDLMIIFNSVLIIISVKNYEFKGNHFRYFNNTIEKAVKQIHGACRTLFSAKEVQIKHPDKEIEIFPREQIKKVFRIVINLGEGVKFYPFNQTTKNDDYVTLFDKDSFQTIIDQLDTIPDFIDYLEKREKLFKGRTTIIMPGDEFDFPVETQKEFFELRDQITNNYILISGTEKDLLSHFFKNTRNFPKALSEDSNGIYLIIDGDWDSFAAEEKVKNKAKADKASYFIDGFVQNEILKNDLLKNLTPMRLGLAKALLSFDRLTRRSIANSYFEFHDRYKDVSGLNFGRRFGDFDGVGLLLTFYTDQMDFEMINTLNNLAIESCNLFTGYKSKSMILISTNRSHRFLFAHIDKIEKYSPQHEEMIRNDVKALGWFTKHTFLHGTEKEFPK</sequence>
<organism evidence="1 2">
    <name type="scientific">Flavobacterium cutihirudinis</name>
    <dbReference type="NCBI Taxonomy" id="1265740"/>
    <lineage>
        <taxon>Bacteria</taxon>
        <taxon>Pseudomonadati</taxon>
        <taxon>Bacteroidota</taxon>
        <taxon>Flavobacteriia</taxon>
        <taxon>Flavobacteriales</taxon>
        <taxon>Flavobacteriaceae</taxon>
        <taxon>Flavobacterium</taxon>
    </lineage>
</organism>
<proteinExistence type="predicted"/>
<reference evidence="1 2" key="1">
    <citation type="submission" date="2018-07" db="EMBL/GenBank/DDBJ databases">
        <title>Genomic Encyclopedia of Archaeal and Bacterial Type Strains, Phase II (KMG-II): from individual species to whole genera.</title>
        <authorList>
            <person name="Goeker M."/>
        </authorList>
    </citation>
    <scope>NUCLEOTIDE SEQUENCE [LARGE SCALE GENOMIC DNA]</scope>
    <source>
        <strain evidence="1 2">DSM 25795</strain>
    </source>
</reference>
<evidence type="ECO:0000313" key="1">
    <source>
        <dbReference type="EMBL" id="RED26986.1"/>
    </source>
</evidence>
<dbReference type="RefSeq" id="WP_115887049.1">
    <property type="nucleotide sequence ID" value="NZ_QRDQ01000007.1"/>
</dbReference>
<dbReference type="EMBL" id="QRDQ01000007">
    <property type="protein sequence ID" value="RED26986.1"/>
    <property type="molecule type" value="Genomic_DNA"/>
</dbReference>
<dbReference type="AlphaFoldDB" id="A0A3D9G184"/>